<dbReference type="HOGENOM" id="CLU_062979_0_0_2"/>
<dbReference type="InterPro" id="IPR002831">
    <property type="entry name" value="Tscrpt_reg_TrmB_N"/>
</dbReference>
<evidence type="ECO:0000259" key="3">
    <source>
        <dbReference type="Pfam" id="PF11495"/>
    </source>
</evidence>
<reference evidence="4 5" key="1">
    <citation type="journal article" date="2009" name="Stand. Genomic Sci.">
        <title>Complete genome sequence of Halorhabdus utahensis type strain (AX-2).</title>
        <authorList>
            <person name="Anderson I."/>
            <person name="Tindall B.J."/>
            <person name="Pomrenke H."/>
            <person name="Goker M."/>
            <person name="Lapidus A."/>
            <person name="Nolan M."/>
            <person name="Copeland A."/>
            <person name="Glavina Del Rio T."/>
            <person name="Chen F."/>
            <person name="Tice H."/>
            <person name="Cheng J.F."/>
            <person name="Lucas S."/>
            <person name="Chertkov O."/>
            <person name="Bruce D."/>
            <person name="Brettin T."/>
            <person name="Detter J.C."/>
            <person name="Han C."/>
            <person name="Goodwin L."/>
            <person name="Land M."/>
            <person name="Hauser L."/>
            <person name="Chang Y.J."/>
            <person name="Jeffries C.D."/>
            <person name="Pitluck S."/>
            <person name="Pati A."/>
            <person name="Mavromatis K."/>
            <person name="Ivanova N."/>
            <person name="Ovchinnikova G."/>
            <person name="Chen A."/>
            <person name="Palaniappan K."/>
            <person name="Chain P."/>
            <person name="Rohde M."/>
            <person name="Bristow J."/>
            <person name="Eisen J.A."/>
            <person name="Markowitz V."/>
            <person name="Hugenholtz P."/>
            <person name="Kyrpides N.C."/>
            <person name="Klenk H.P."/>
        </authorList>
    </citation>
    <scope>NUCLEOTIDE SEQUENCE [LARGE SCALE GENOMIC DNA]</scope>
    <source>
        <strain evidence="5">DSM 12940 / JCM 11049 / AX-2</strain>
    </source>
</reference>
<dbReference type="EMBL" id="CP001687">
    <property type="protein sequence ID" value="ACV10319.1"/>
    <property type="molecule type" value="Genomic_DNA"/>
</dbReference>
<evidence type="ECO:0000259" key="2">
    <source>
        <dbReference type="Pfam" id="PF01978"/>
    </source>
</evidence>
<dbReference type="InterPro" id="IPR036388">
    <property type="entry name" value="WH-like_DNA-bd_sf"/>
</dbReference>
<dbReference type="KEGG" id="hut:Huta_0131"/>
<evidence type="ECO:0000313" key="4">
    <source>
        <dbReference type="EMBL" id="ACV10319.1"/>
    </source>
</evidence>
<evidence type="ECO:0000256" key="1">
    <source>
        <dbReference type="ARBA" id="ARBA00007287"/>
    </source>
</evidence>
<dbReference type="AlphaFoldDB" id="C7NP28"/>
<dbReference type="SUPFAM" id="SSF159071">
    <property type="entry name" value="TrmB C-terminal domain-like"/>
    <property type="match status" value="1"/>
</dbReference>
<dbReference type="PANTHER" id="PTHR34293:SF1">
    <property type="entry name" value="HTH-TYPE TRANSCRIPTIONAL REGULATOR TRMBL2"/>
    <property type="match status" value="1"/>
</dbReference>
<dbReference type="GeneID" id="8382393"/>
<dbReference type="STRING" id="519442.Huta_0131"/>
<accession>C7NP28</accession>
<dbReference type="SUPFAM" id="SSF56024">
    <property type="entry name" value="Phospholipase D/nuclease"/>
    <property type="match status" value="1"/>
</dbReference>
<comment type="similarity">
    <text evidence="1">Belongs to the transcriptional regulator TrmB family.</text>
</comment>
<dbReference type="SUPFAM" id="SSF46785">
    <property type="entry name" value="Winged helix' DNA-binding domain"/>
    <property type="match status" value="1"/>
</dbReference>
<dbReference type="InterPro" id="IPR051797">
    <property type="entry name" value="TrmB-like"/>
</dbReference>
<dbReference type="OrthoDB" id="201002at2157"/>
<dbReference type="Pfam" id="PF11495">
    <property type="entry name" value="Regulator_TrmB"/>
    <property type="match status" value="1"/>
</dbReference>
<dbReference type="InterPro" id="IPR036390">
    <property type="entry name" value="WH_DNA-bd_sf"/>
</dbReference>
<dbReference type="eggNOG" id="arCOG02038">
    <property type="taxonomic scope" value="Archaea"/>
</dbReference>
<evidence type="ECO:0000313" key="5">
    <source>
        <dbReference type="Proteomes" id="UP000002071"/>
    </source>
</evidence>
<name>C7NP28_HALUD</name>
<protein>
    <submittedName>
        <fullName evidence="4">Transcriptional regulator, TrmB</fullName>
    </submittedName>
</protein>
<gene>
    <name evidence="4" type="ordered locus">Huta_0131</name>
</gene>
<dbReference type="Gene3D" id="1.10.10.10">
    <property type="entry name" value="Winged helix-like DNA-binding domain superfamily/Winged helix DNA-binding domain"/>
    <property type="match status" value="1"/>
</dbReference>
<sequence length="356" mass="39134">MSEGDDSALARQLAHFGLSDTEIQTYLAVLENGEAKASTIADATGVSKRYVYSVCEELEDQGFVEVNDHVVPTKIRAKRPEDVIEILSNRLEEIEPALERRFSEATSRPQRFDVIKSRVTVVKRINEYIEESEQRIALSIPHSTLPRVIEGLQDAVERGVFVLLLVTDAQPDPTEFAAYDRPVASAVRSWNVPVPVMLTVDGEFGIVSSSEMMTVANSDERAISLVQERIVPTLFESFLANFWLSADELSVIEAAPLPQTYDSFEHAVFQATLHLREGTAVSACVEATPNEGGADVETVTGRVVETNQGIVDPVTNEFPIEHTLVLETDEGRTTVGGHGAFLEEYAARTVKLEAAD</sequence>
<dbReference type="RefSeq" id="WP_012795196.1">
    <property type="nucleotide sequence ID" value="NC_013158.1"/>
</dbReference>
<dbReference type="Proteomes" id="UP000002071">
    <property type="component" value="Chromosome"/>
</dbReference>
<dbReference type="CDD" id="cd09124">
    <property type="entry name" value="PLDc_like_TrmB_middle"/>
    <property type="match status" value="1"/>
</dbReference>
<feature type="domain" description="Transcription regulator TrmB N-terminal" evidence="2">
    <location>
        <begin position="13"/>
        <end position="81"/>
    </location>
</feature>
<dbReference type="Pfam" id="PF01978">
    <property type="entry name" value="TrmB"/>
    <property type="match status" value="1"/>
</dbReference>
<dbReference type="Gene3D" id="2.30.30.690">
    <property type="match status" value="1"/>
</dbReference>
<feature type="domain" description="Transcription regulator TrmB C-terminal" evidence="3">
    <location>
        <begin position="112"/>
        <end position="354"/>
    </location>
</feature>
<dbReference type="PANTHER" id="PTHR34293">
    <property type="entry name" value="HTH-TYPE TRANSCRIPTIONAL REGULATOR TRMBL2"/>
    <property type="match status" value="1"/>
</dbReference>
<keyword evidence="5" id="KW-1185">Reference proteome</keyword>
<proteinExistence type="inferred from homology"/>
<organism evidence="4 5">
    <name type="scientific">Halorhabdus utahensis (strain DSM 12940 / JCM 11049 / AX-2)</name>
    <dbReference type="NCBI Taxonomy" id="519442"/>
    <lineage>
        <taxon>Archaea</taxon>
        <taxon>Methanobacteriati</taxon>
        <taxon>Methanobacteriota</taxon>
        <taxon>Stenosarchaea group</taxon>
        <taxon>Halobacteria</taxon>
        <taxon>Halobacteriales</taxon>
        <taxon>Haloarculaceae</taxon>
        <taxon>Halorhabdus</taxon>
    </lineage>
</organism>
<dbReference type="InterPro" id="IPR021586">
    <property type="entry name" value="Tscrpt_reg_TrmB_C"/>
</dbReference>